<proteinExistence type="predicted"/>
<gene>
    <name evidence="1" type="ORF">B1813_21120</name>
</gene>
<reference evidence="1 2" key="1">
    <citation type="submission" date="2017-02" db="EMBL/GenBank/DDBJ databases">
        <title>Draft genome of Saccharomonospora sp. 154.</title>
        <authorList>
            <person name="Alonso-Carmona G.S."/>
            <person name="De La Haba R."/>
            <person name="Vera-Gargallo B."/>
            <person name="Sandoval-Trujillo A.H."/>
            <person name="Ramirez-Duran N."/>
            <person name="Ventosa A."/>
        </authorList>
    </citation>
    <scope>NUCLEOTIDE SEQUENCE [LARGE SCALE GENOMIC DNA]</scope>
    <source>
        <strain evidence="1 2">LRS4.154</strain>
    </source>
</reference>
<sequence>MSDKHDEPTGVWCHACNGDGRIPDPKLAITSGTPQTMVSSRECRWCKGTGRRPGFHPPV</sequence>
<evidence type="ECO:0000313" key="1">
    <source>
        <dbReference type="EMBL" id="OQO89445.1"/>
    </source>
</evidence>
<evidence type="ECO:0000313" key="2">
    <source>
        <dbReference type="Proteomes" id="UP000192591"/>
    </source>
</evidence>
<comment type="caution">
    <text evidence="1">The sequence shown here is derived from an EMBL/GenBank/DDBJ whole genome shotgun (WGS) entry which is preliminary data.</text>
</comment>
<dbReference type="Proteomes" id="UP000192591">
    <property type="component" value="Unassembled WGS sequence"/>
</dbReference>
<dbReference type="SUPFAM" id="SSF57938">
    <property type="entry name" value="DnaJ/Hsp40 cysteine-rich domain"/>
    <property type="match status" value="1"/>
</dbReference>
<protein>
    <recommendedName>
        <fullName evidence="3">Molecular chaperone DnaJ</fullName>
    </recommendedName>
</protein>
<name>A0A1V8ZX19_SACPI</name>
<organism evidence="1 2">
    <name type="scientific">Saccharomonospora piscinae</name>
    <dbReference type="NCBI Taxonomy" id="687388"/>
    <lineage>
        <taxon>Bacteria</taxon>
        <taxon>Bacillati</taxon>
        <taxon>Actinomycetota</taxon>
        <taxon>Actinomycetes</taxon>
        <taxon>Pseudonocardiales</taxon>
        <taxon>Pseudonocardiaceae</taxon>
        <taxon>Saccharomonospora</taxon>
    </lineage>
</organism>
<dbReference type="AlphaFoldDB" id="A0A1V8ZX19"/>
<dbReference type="RefSeq" id="WP_081194906.1">
    <property type="nucleotide sequence ID" value="NZ_MWIH01000009.1"/>
</dbReference>
<dbReference type="EMBL" id="MWIH01000009">
    <property type="protein sequence ID" value="OQO89445.1"/>
    <property type="molecule type" value="Genomic_DNA"/>
</dbReference>
<dbReference type="InterPro" id="IPR036410">
    <property type="entry name" value="HSP_DnaJ_Cys-rich_dom_sf"/>
</dbReference>
<dbReference type="STRING" id="1962155.B1813_21120"/>
<accession>A0A1V8ZX19</accession>
<evidence type="ECO:0008006" key="3">
    <source>
        <dbReference type="Google" id="ProtNLM"/>
    </source>
</evidence>
<keyword evidence="2" id="KW-1185">Reference proteome</keyword>